<proteinExistence type="inferred from homology"/>
<dbReference type="InterPro" id="IPR033645">
    <property type="entry name" value="VirB9/CagX/TrbG_C"/>
</dbReference>
<protein>
    <submittedName>
        <fullName evidence="4">TrbG/VirB9 family P-type conjugative transfer protein</fullName>
    </submittedName>
</protein>
<keyword evidence="2 3" id="KW-0732">Signal</keyword>
<dbReference type="CDD" id="cd06911">
    <property type="entry name" value="VirB9_CagX_TrbG"/>
    <property type="match status" value="1"/>
</dbReference>
<dbReference type="Gene3D" id="2.60.40.2500">
    <property type="match status" value="1"/>
</dbReference>
<name>A0A6H0G0F3_ACIPI</name>
<comment type="similarity">
    <text evidence="1">Belongs to the TrbG/VirB9 family.</text>
</comment>
<dbReference type="RefSeq" id="WP_167564512.1">
    <property type="nucleotide sequence ID" value="NZ_CP049808.1"/>
</dbReference>
<evidence type="ECO:0000256" key="1">
    <source>
        <dbReference type="ARBA" id="ARBA00006135"/>
    </source>
</evidence>
<evidence type="ECO:0000313" key="4">
    <source>
        <dbReference type="EMBL" id="QIT20028.1"/>
    </source>
</evidence>
<dbReference type="AlphaFoldDB" id="A0A6H0G0F3"/>
<dbReference type="EMBL" id="CP049808">
    <property type="protein sequence ID" value="QIT20028.1"/>
    <property type="molecule type" value="Genomic_DNA"/>
</dbReference>
<geneLocation type="plasmid" evidence="5">
    <name>pa1254_2</name>
</geneLocation>
<evidence type="ECO:0000313" key="5">
    <source>
        <dbReference type="Proteomes" id="UP000501692"/>
    </source>
</evidence>
<reference evidence="4 5" key="1">
    <citation type="submission" date="2020-03" db="EMBL/GenBank/DDBJ databases">
        <authorList>
            <person name="Zhang L."/>
            <person name="Han X."/>
            <person name="Chen Y."/>
            <person name="Yu Y."/>
        </authorList>
    </citation>
    <scope>NUCLEOTIDE SEQUENCE [LARGE SCALE GENOMIC DNA]</scope>
    <source>
        <strain evidence="4 5">A1254</strain>
        <plasmid evidence="5">pa1254_2</plasmid>
    </source>
</reference>
<feature type="chain" id="PRO_5026007083" evidence="3">
    <location>
        <begin position="23"/>
        <end position="278"/>
    </location>
</feature>
<gene>
    <name evidence="4" type="ORF">G8E09_19660</name>
</gene>
<sequence length="278" mass="31454">MKKTYLAIVAALLMTGNISTYAKILPTPISVKDSRIQEVNYDANDVVVIRTEIGKAVLIQFEDDELIEGNNTGLGIGDAEAWNLSVRGNHVFLKPKAPMPDTNMIIVTNKRQYAFSLTTSKKVNNIGYIIRFKYPDSERKKQLILDDKRAEINAKLALADSLKAENKKLINLNYFKRGDLQISPTKIWDNNQFTFFKFSNAKAMPAIYKLNEDGTEALVNTHVQDDTLIVHETNKDFYLRLGNSVLHIKNAKYDDNGIFNIYGTSDDSKIRLENDVAE</sequence>
<evidence type="ECO:0000256" key="3">
    <source>
        <dbReference type="SAM" id="SignalP"/>
    </source>
</evidence>
<organism evidence="4 5">
    <name type="scientific">Acinetobacter pittii</name>
    <name type="common">Acinetobacter genomosp. 3</name>
    <dbReference type="NCBI Taxonomy" id="48296"/>
    <lineage>
        <taxon>Bacteria</taxon>
        <taxon>Pseudomonadati</taxon>
        <taxon>Pseudomonadota</taxon>
        <taxon>Gammaproteobacteria</taxon>
        <taxon>Moraxellales</taxon>
        <taxon>Moraxellaceae</taxon>
        <taxon>Acinetobacter</taxon>
        <taxon>Acinetobacter calcoaceticus/baumannii complex</taxon>
    </lineage>
</organism>
<feature type="signal peptide" evidence="3">
    <location>
        <begin position="1"/>
        <end position="22"/>
    </location>
</feature>
<keyword evidence="4" id="KW-0614">Plasmid</keyword>
<dbReference type="Proteomes" id="UP000501692">
    <property type="component" value="Plasmid pA1254_2"/>
</dbReference>
<dbReference type="Pfam" id="PF03524">
    <property type="entry name" value="CagX"/>
    <property type="match status" value="1"/>
</dbReference>
<evidence type="ECO:0000256" key="2">
    <source>
        <dbReference type="ARBA" id="ARBA00022729"/>
    </source>
</evidence>
<dbReference type="InterPro" id="IPR038161">
    <property type="entry name" value="VirB9/CagX/TrbG_C_sf"/>
</dbReference>
<accession>A0A6H0G0F3</accession>
<dbReference type="InterPro" id="IPR010258">
    <property type="entry name" value="Conjugal_tfr_TrbG/VirB9/CagX"/>
</dbReference>